<proteinExistence type="inferred from homology"/>
<dbReference type="PANTHER" id="PTHR47642">
    <property type="entry name" value="ATP-DEPENDENT DNA HELICASE"/>
    <property type="match status" value="1"/>
</dbReference>
<dbReference type="SUPFAM" id="SSF52540">
    <property type="entry name" value="P-loop containing nucleoside triphosphate hydrolases"/>
    <property type="match status" value="1"/>
</dbReference>
<keyword evidence="4" id="KW-1185">Reference proteome</keyword>
<evidence type="ECO:0000256" key="1">
    <source>
        <dbReference type="RuleBase" id="RU363044"/>
    </source>
</evidence>
<comment type="catalytic activity">
    <reaction evidence="1">
        <text>ATP + H2O = ADP + phosphate + H(+)</text>
        <dbReference type="Rhea" id="RHEA:13065"/>
        <dbReference type="ChEBI" id="CHEBI:15377"/>
        <dbReference type="ChEBI" id="CHEBI:15378"/>
        <dbReference type="ChEBI" id="CHEBI:30616"/>
        <dbReference type="ChEBI" id="CHEBI:43474"/>
        <dbReference type="ChEBI" id="CHEBI:456216"/>
        <dbReference type="EC" id="5.6.2.3"/>
    </reaction>
</comment>
<dbReference type="InterPro" id="IPR027417">
    <property type="entry name" value="P-loop_NTPase"/>
</dbReference>
<dbReference type="InterPro" id="IPR051055">
    <property type="entry name" value="PIF1_helicase"/>
</dbReference>
<keyword evidence="1" id="KW-0233">DNA recombination</keyword>
<dbReference type="EC" id="5.6.2.3" evidence="1"/>
<keyword evidence="1 3" id="KW-0347">Helicase</keyword>
<keyword evidence="1" id="KW-0067">ATP-binding</keyword>
<comment type="caution">
    <text evidence="3">The sequence shown here is derived from an EMBL/GenBank/DDBJ whole genome shotgun (WGS) entry which is preliminary data.</text>
</comment>
<accession>A0A550CL46</accession>
<dbReference type="AlphaFoldDB" id="A0A550CL46"/>
<reference evidence="3 4" key="1">
    <citation type="journal article" date="2019" name="New Phytol.">
        <title>Comparative genomics reveals unique wood-decay strategies and fruiting body development in the Schizophyllaceae.</title>
        <authorList>
            <person name="Almasi E."/>
            <person name="Sahu N."/>
            <person name="Krizsan K."/>
            <person name="Balint B."/>
            <person name="Kovacs G.M."/>
            <person name="Kiss B."/>
            <person name="Cseklye J."/>
            <person name="Drula E."/>
            <person name="Henrissat B."/>
            <person name="Nagy I."/>
            <person name="Chovatia M."/>
            <person name="Adam C."/>
            <person name="LaButti K."/>
            <person name="Lipzen A."/>
            <person name="Riley R."/>
            <person name="Grigoriev I.V."/>
            <person name="Nagy L.G."/>
        </authorList>
    </citation>
    <scope>NUCLEOTIDE SEQUENCE [LARGE SCALE GENOMIC DNA]</scope>
    <source>
        <strain evidence="3 4">NL-1724</strain>
    </source>
</reference>
<dbReference type="GO" id="GO:0016887">
    <property type="term" value="F:ATP hydrolysis activity"/>
    <property type="evidence" value="ECO:0007669"/>
    <property type="project" value="RHEA"/>
</dbReference>
<evidence type="ECO:0000313" key="4">
    <source>
        <dbReference type="Proteomes" id="UP000320762"/>
    </source>
</evidence>
<keyword evidence="1" id="KW-0378">Hydrolase</keyword>
<dbReference type="GO" id="GO:0000723">
    <property type="term" value="P:telomere maintenance"/>
    <property type="evidence" value="ECO:0007669"/>
    <property type="project" value="InterPro"/>
</dbReference>
<dbReference type="GO" id="GO:0006310">
    <property type="term" value="P:DNA recombination"/>
    <property type="evidence" value="ECO:0007669"/>
    <property type="project" value="UniProtKB-KW"/>
</dbReference>
<comment type="similarity">
    <text evidence="1">Belongs to the helicase family.</text>
</comment>
<keyword evidence="1" id="KW-0547">Nucleotide-binding</keyword>
<dbReference type="GO" id="GO:0043139">
    <property type="term" value="F:5'-3' DNA helicase activity"/>
    <property type="evidence" value="ECO:0007669"/>
    <property type="project" value="UniProtKB-EC"/>
</dbReference>
<dbReference type="GO" id="GO:0006281">
    <property type="term" value="P:DNA repair"/>
    <property type="evidence" value="ECO:0007669"/>
    <property type="project" value="UniProtKB-KW"/>
</dbReference>
<dbReference type="EMBL" id="VDMD01000005">
    <property type="protein sequence ID" value="TRM65513.1"/>
    <property type="molecule type" value="Genomic_DNA"/>
</dbReference>
<dbReference type="Gene3D" id="3.40.50.300">
    <property type="entry name" value="P-loop containing nucleotide triphosphate hydrolases"/>
    <property type="match status" value="1"/>
</dbReference>
<dbReference type="OrthoDB" id="432234at2759"/>
<keyword evidence="1" id="KW-0234">DNA repair</keyword>
<dbReference type="Proteomes" id="UP000320762">
    <property type="component" value="Unassembled WGS sequence"/>
</dbReference>
<dbReference type="InterPro" id="IPR010285">
    <property type="entry name" value="DNA_helicase_pif1-like_DEAD"/>
</dbReference>
<dbReference type="GO" id="GO:0005524">
    <property type="term" value="F:ATP binding"/>
    <property type="evidence" value="ECO:0007669"/>
    <property type="project" value="UniProtKB-KW"/>
</dbReference>
<feature type="domain" description="DNA helicase Pif1-like DEAD-box helicase" evidence="2">
    <location>
        <begin position="21"/>
        <end position="100"/>
    </location>
</feature>
<comment type="cofactor">
    <cofactor evidence="1">
        <name>Mg(2+)</name>
        <dbReference type="ChEBI" id="CHEBI:18420"/>
    </cofactor>
</comment>
<dbReference type="STRING" id="97359.A0A550CL46"/>
<protein>
    <recommendedName>
        <fullName evidence="1">ATP-dependent DNA helicase</fullName>
        <ecNumber evidence="1">5.6.2.3</ecNumber>
    </recommendedName>
</protein>
<dbReference type="Pfam" id="PF05970">
    <property type="entry name" value="PIF1"/>
    <property type="match status" value="1"/>
</dbReference>
<name>A0A550CL46_9AGAR</name>
<evidence type="ECO:0000259" key="2">
    <source>
        <dbReference type="Pfam" id="PF05970"/>
    </source>
</evidence>
<sequence>MAGPTTVAPKTSKKSLAGVFLSGEQTQILKLVEEGNSIFYTGSAGTGKSVLLREIIKALKRKYSKVTDAVAITASTGIAACNIGGVTIHSFGGIGLGSESLVADESLDHRRSVHGRRRSLRQARPHWTNAAQASGAFWRDTGYCHWRLLSTSARVQGWGAEVRLRSDVVEADHQAHLQSHQSFPPNRPGIRGYVERDALRMSYKSVYR</sequence>
<gene>
    <name evidence="3" type="ORF">BD626DRAFT_219831</name>
</gene>
<organism evidence="3 4">
    <name type="scientific">Schizophyllum amplum</name>
    <dbReference type="NCBI Taxonomy" id="97359"/>
    <lineage>
        <taxon>Eukaryota</taxon>
        <taxon>Fungi</taxon>
        <taxon>Dikarya</taxon>
        <taxon>Basidiomycota</taxon>
        <taxon>Agaricomycotina</taxon>
        <taxon>Agaricomycetes</taxon>
        <taxon>Agaricomycetidae</taxon>
        <taxon>Agaricales</taxon>
        <taxon>Schizophyllaceae</taxon>
        <taxon>Schizophyllum</taxon>
    </lineage>
</organism>
<keyword evidence="1" id="KW-0227">DNA damage</keyword>
<dbReference type="PANTHER" id="PTHR47642:SF5">
    <property type="entry name" value="ATP-DEPENDENT DNA HELICASE"/>
    <property type="match status" value="1"/>
</dbReference>
<evidence type="ECO:0000313" key="3">
    <source>
        <dbReference type="EMBL" id="TRM65513.1"/>
    </source>
</evidence>